<comment type="similarity">
    <text evidence="1">Belongs to the LysR transcriptional regulatory family.</text>
</comment>
<dbReference type="OrthoDB" id="9771171at2"/>
<dbReference type="SUPFAM" id="SSF53850">
    <property type="entry name" value="Periplasmic binding protein-like II"/>
    <property type="match status" value="1"/>
</dbReference>
<dbReference type="PROSITE" id="PS50931">
    <property type="entry name" value="HTH_LYSR"/>
    <property type="match status" value="1"/>
</dbReference>
<accession>A0A498C3E0</accession>
<dbReference type="Pfam" id="PF03466">
    <property type="entry name" value="LysR_substrate"/>
    <property type="match status" value="1"/>
</dbReference>
<dbReference type="PRINTS" id="PR00039">
    <property type="entry name" value="HTHLYSR"/>
</dbReference>
<comment type="caution">
    <text evidence="6">The sequence shown here is derived from an EMBL/GenBank/DDBJ whole genome shotgun (WGS) entry which is preliminary data.</text>
</comment>
<evidence type="ECO:0000313" key="7">
    <source>
        <dbReference type="Proteomes" id="UP000275461"/>
    </source>
</evidence>
<dbReference type="RefSeq" id="WP_121442801.1">
    <property type="nucleotide sequence ID" value="NZ_RCDA01000004.1"/>
</dbReference>
<dbReference type="InterPro" id="IPR000847">
    <property type="entry name" value="LysR_HTH_N"/>
</dbReference>
<sequence length="309" mass="34710">MNVTLRQLRVFESVARHLSFTRASEELFLTQPAVSMQIKQLEGQVGLPLFEQLGKRIYLTEAGRELVGYARRIMRELREAQLVMEELQGLNRGRLGVAVATTANYFATHLLAAFSRRNPGVSFSLDVTNREGLLRLLMENERDVVIMGQPPEGQELVADAFMANPLVVIASPDHPLTRERDIPPERLQNELFVVRERGSGTRVAMERFFARKGVQLQSEMEMSSNEALKQAVQAGLGLGLVSQHTLAMELSLGCLAILDVQGFPIQRQWYVVHRAGKRLSPVAAEFRRFVLEEAEAHWQLPAPQDAPDT</sequence>
<dbReference type="Pfam" id="PF00126">
    <property type="entry name" value="HTH_1"/>
    <property type="match status" value="1"/>
</dbReference>
<dbReference type="Proteomes" id="UP000275461">
    <property type="component" value="Unassembled WGS sequence"/>
</dbReference>
<dbReference type="PANTHER" id="PTHR30126:SF5">
    <property type="entry name" value="HTH-TYPE TRANSCRIPTIONAL ACTIVATOR CMPR"/>
    <property type="match status" value="1"/>
</dbReference>
<dbReference type="FunFam" id="1.10.10.10:FF:000001">
    <property type="entry name" value="LysR family transcriptional regulator"/>
    <property type="match status" value="1"/>
</dbReference>
<dbReference type="SUPFAM" id="SSF46785">
    <property type="entry name" value="Winged helix' DNA-binding domain"/>
    <property type="match status" value="1"/>
</dbReference>
<dbReference type="Gene3D" id="3.40.190.290">
    <property type="match status" value="1"/>
</dbReference>
<keyword evidence="2" id="KW-0805">Transcription regulation</keyword>
<dbReference type="InterPro" id="IPR036388">
    <property type="entry name" value="WH-like_DNA-bd_sf"/>
</dbReference>
<evidence type="ECO:0000256" key="2">
    <source>
        <dbReference type="ARBA" id="ARBA00023015"/>
    </source>
</evidence>
<keyword evidence="3" id="KW-0238">DNA-binding</keyword>
<dbReference type="PANTHER" id="PTHR30126">
    <property type="entry name" value="HTH-TYPE TRANSCRIPTIONAL REGULATOR"/>
    <property type="match status" value="1"/>
</dbReference>
<evidence type="ECO:0000256" key="3">
    <source>
        <dbReference type="ARBA" id="ARBA00023125"/>
    </source>
</evidence>
<evidence type="ECO:0000256" key="1">
    <source>
        <dbReference type="ARBA" id="ARBA00009437"/>
    </source>
</evidence>
<dbReference type="GO" id="GO:0003700">
    <property type="term" value="F:DNA-binding transcription factor activity"/>
    <property type="evidence" value="ECO:0007669"/>
    <property type="project" value="InterPro"/>
</dbReference>
<keyword evidence="4" id="KW-0804">Transcription</keyword>
<organism evidence="6 7">
    <name type="scientific">Alkalispirillum mobile</name>
    <dbReference type="NCBI Taxonomy" id="85925"/>
    <lineage>
        <taxon>Bacteria</taxon>
        <taxon>Pseudomonadati</taxon>
        <taxon>Pseudomonadota</taxon>
        <taxon>Gammaproteobacteria</taxon>
        <taxon>Chromatiales</taxon>
        <taxon>Ectothiorhodospiraceae</taxon>
        <taxon>Alkalispirillum</taxon>
    </lineage>
</organism>
<dbReference type="Gene3D" id="1.10.10.10">
    <property type="entry name" value="Winged helix-like DNA-binding domain superfamily/Winged helix DNA-binding domain"/>
    <property type="match status" value="1"/>
</dbReference>
<feature type="domain" description="HTH lysR-type" evidence="5">
    <location>
        <begin position="3"/>
        <end position="60"/>
    </location>
</feature>
<gene>
    <name evidence="6" type="ORF">DFR31_2275</name>
</gene>
<evidence type="ECO:0000256" key="4">
    <source>
        <dbReference type="ARBA" id="ARBA00023163"/>
    </source>
</evidence>
<dbReference type="CDD" id="cd08419">
    <property type="entry name" value="PBP2_CbbR_RubisCO_like"/>
    <property type="match status" value="1"/>
</dbReference>
<proteinExistence type="inferred from homology"/>
<protein>
    <submittedName>
        <fullName evidence="6">LysR family transcriptional regulator</fullName>
    </submittedName>
</protein>
<dbReference type="InterPro" id="IPR005119">
    <property type="entry name" value="LysR_subst-bd"/>
</dbReference>
<dbReference type="GO" id="GO:0000976">
    <property type="term" value="F:transcription cis-regulatory region binding"/>
    <property type="evidence" value="ECO:0007669"/>
    <property type="project" value="TreeGrafter"/>
</dbReference>
<dbReference type="EMBL" id="RCDA01000004">
    <property type="protein sequence ID" value="RLK46961.1"/>
    <property type="molecule type" value="Genomic_DNA"/>
</dbReference>
<evidence type="ECO:0000313" key="6">
    <source>
        <dbReference type="EMBL" id="RLK46961.1"/>
    </source>
</evidence>
<reference evidence="6 7" key="1">
    <citation type="submission" date="2018-10" db="EMBL/GenBank/DDBJ databases">
        <title>Genomic Encyclopedia of Type Strains, Phase IV (KMG-IV): sequencing the most valuable type-strain genomes for metagenomic binning, comparative biology and taxonomic classification.</title>
        <authorList>
            <person name="Goeker M."/>
        </authorList>
    </citation>
    <scope>NUCLEOTIDE SEQUENCE [LARGE SCALE GENOMIC DNA]</scope>
    <source>
        <strain evidence="6 7">DSM 12769</strain>
    </source>
</reference>
<keyword evidence="7" id="KW-1185">Reference proteome</keyword>
<dbReference type="AlphaFoldDB" id="A0A498C3E0"/>
<evidence type="ECO:0000259" key="5">
    <source>
        <dbReference type="PROSITE" id="PS50931"/>
    </source>
</evidence>
<name>A0A498C3E0_9GAMM</name>
<dbReference type="InterPro" id="IPR036390">
    <property type="entry name" value="WH_DNA-bd_sf"/>
</dbReference>